<dbReference type="GO" id="GO:0071897">
    <property type="term" value="P:DNA biosynthetic process"/>
    <property type="evidence" value="ECO:0007669"/>
    <property type="project" value="UniProtKB-ARBA"/>
</dbReference>
<keyword evidence="1" id="KW-0472">Membrane</keyword>
<dbReference type="PANTHER" id="PTHR36688">
    <property type="entry name" value="ENDO/EXONUCLEASE/PHOSPHATASE DOMAIN-CONTAINING PROTEIN"/>
    <property type="match status" value="1"/>
</dbReference>
<dbReference type="PROSITE" id="PS50878">
    <property type="entry name" value="RT_POL"/>
    <property type="match status" value="1"/>
</dbReference>
<accession>A0A4Y2CV04</accession>
<name>A0A4Y2CV04_ARAVE</name>
<dbReference type="AlphaFoldDB" id="A0A4Y2CV04"/>
<comment type="caution">
    <text evidence="3">The sequence shown here is derived from an EMBL/GenBank/DDBJ whole genome shotgun (WGS) entry which is preliminary data.</text>
</comment>
<evidence type="ECO:0000313" key="3">
    <source>
        <dbReference type="EMBL" id="GBM07647.1"/>
    </source>
</evidence>
<evidence type="ECO:0000259" key="2">
    <source>
        <dbReference type="PROSITE" id="PS50878"/>
    </source>
</evidence>
<dbReference type="EMBL" id="BGPR01000245">
    <property type="protein sequence ID" value="GBM07647.1"/>
    <property type="molecule type" value="Genomic_DNA"/>
</dbReference>
<organism evidence="3 4">
    <name type="scientific">Araneus ventricosus</name>
    <name type="common">Orbweaver spider</name>
    <name type="synonym">Epeira ventricosa</name>
    <dbReference type="NCBI Taxonomy" id="182803"/>
    <lineage>
        <taxon>Eukaryota</taxon>
        <taxon>Metazoa</taxon>
        <taxon>Ecdysozoa</taxon>
        <taxon>Arthropoda</taxon>
        <taxon>Chelicerata</taxon>
        <taxon>Arachnida</taxon>
        <taxon>Araneae</taxon>
        <taxon>Araneomorphae</taxon>
        <taxon>Entelegynae</taxon>
        <taxon>Araneoidea</taxon>
        <taxon>Araneidae</taxon>
        <taxon>Araneus</taxon>
    </lineage>
</organism>
<dbReference type="Proteomes" id="UP000499080">
    <property type="component" value="Unassembled WGS sequence"/>
</dbReference>
<reference evidence="3 4" key="1">
    <citation type="journal article" date="2019" name="Sci. Rep.">
        <title>Orb-weaving spider Araneus ventricosus genome elucidates the spidroin gene catalogue.</title>
        <authorList>
            <person name="Kono N."/>
            <person name="Nakamura H."/>
            <person name="Ohtoshi R."/>
            <person name="Moran D.A.P."/>
            <person name="Shinohara A."/>
            <person name="Yoshida Y."/>
            <person name="Fujiwara M."/>
            <person name="Mori M."/>
            <person name="Tomita M."/>
            <person name="Arakawa K."/>
        </authorList>
    </citation>
    <scope>NUCLEOTIDE SEQUENCE [LARGE SCALE GENOMIC DNA]</scope>
</reference>
<sequence>MKSRDGTVARNAGQAANILGLHYQNINLLPKAQYGFREGHSTTDQVIYFCQSIIDAQNKRPTNHTVAVFLDLTKTFDRVWNQKLITKLYEVFGISGRALMWIYAFLRNSLIRVNFNNSLSRNFKLSQGVPQGSVLSLILSSLFLSGIEQVTNGRRERDSFADDIVLWRTGTDLKKLESDVNQAFVDLWNFAEDHKLSFNPSKSTVGFFIGQLYNFHPNTLLNHQILAVNKHPKCLGFVLDGEILSNKHIDHLVMRARRQLNILKYISGRDWGADASTIRYSYISLIRPILEYGYPIYCCASDTNLKGFSLVLLVLLVFGTLAPKTFYFTKQICNL</sequence>
<evidence type="ECO:0000256" key="1">
    <source>
        <dbReference type="SAM" id="Phobius"/>
    </source>
</evidence>
<dbReference type="InterPro" id="IPR052560">
    <property type="entry name" value="RdDP_mobile_element"/>
</dbReference>
<keyword evidence="1" id="KW-0812">Transmembrane</keyword>
<dbReference type="InterPro" id="IPR043502">
    <property type="entry name" value="DNA/RNA_pol_sf"/>
</dbReference>
<feature type="domain" description="Reverse transcriptase" evidence="2">
    <location>
        <begin position="1"/>
        <end position="239"/>
    </location>
</feature>
<evidence type="ECO:0000313" key="4">
    <source>
        <dbReference type="Proteomes" id="UP000499080"/>
    </source>
</evidence>
<feature type="transmembrane region" description="Helical" evidence="1">
    <location>
        <begin position="128"/>
        <end position="147"/>
    </location>
</feature>
<feature type="transmembrane region" description="Helical" evidence="1">
    <location>
        <begin position="310"/>
        <end position="329"/>
    </location>
</feature>
<dbReference type="OrthoDB" id="6436989at2759"/>
<feature type="transmembrane region" description="Helical" evidence="1">
    <location>
        <begin position="88"/>
        <end position="106"/>
    </location>
</feature>
<dbReference type="SUPFAM" id="SSF56672">
    <property type="entry name" value="DNA/RNA polymerases"/>
    <property type="match status" value="1"/>
</dbReference>
<dbReference type="InterPro" id="IPR000477">
    <property type="entry name" value="RT_dom"/>
</dbReference>
<dbReference type="PANTHER" id="PTHR36688:SF1">
    <property type="entry name" value="ENDONUCLEASE_EXONUCLEASE_PHOSPHATASE DOMAIN-CONTAINING PROTEIN"/>
    <property type="match status" value="1"/>
</dbReference>
<keyword evidence="1" id="KW-1133">Transmembrane helix</keyword>
<gene>
    <name evidence="3" type="ORF">AVEN_228150_1</name>
</gene>
<dbReference type="Pfam" id="PF00078">
    <property type="entry name" value="RVT_1"/>
    <property type="match status" value="1"/>
</dbReference>
<keyword evidence="4" id="KW-1185">Reference proteome</keyword>
<proteinExistence type="predicted"/>
<protein>
    <recommendedName>
        <fullName evidence="2">Reverse transcriptase domain-containing protein</fullName>
    </recommendedName>
</protein>